<dbReference type="AlphaFoldDB" id="A0A430FX34"/>
<dbReference type="Pfam" id="PF05257">
    <property type="entry name" value="CHAP"/>
    <property type="match status" value="1"/>
</dbReference>
<dbReference type="OrthoDB" id="3240061at2"/>
<dbReference type="Proteomes" id="UP000287470">
    <property type="component" value="Unassembled WGS sequence"/>
</dbReference>
<proteinExistence type="predicted"/>
<dbReference type="PROSITE" id="PS50911">
    <property type="entry name" value="CHAP"/>
    <property type="match status" value="1"/>
</dbReference>
<dbReference type="Gene3D" id="3.90.1720.10">
    <property type="entry name" value="endopeptidase domain like (from Nostoc punctiforme)"/>
    <property type="match status" value="1"/>
</dbReference>
<reference evidence="2 3" key="1">
    <citation type="submission" date="2018-09" db="EMBL/GenBank/DDBJ databases">
        <title>Characterization of the phylogenetic diversity of five novel species belonging to the genus Bifidobacterium.</title>
        <authorList>
            <person name="Lugli G.A."/>
            <person name="Duranti S."/>
            <person name="Milani C."/>
        </authorList>
    </citation>
    <scope>NUCLEOTIDE SEQUENCE [LARGE SCALE GENOMIC DNA]</scope>
    <source>
        <strain evidence="2 3">2033B</strain>
    </source>
</reference>
<dbReference type="SUPFAM" id="SSF54001">
    <property type="entry name" value="Cysteine proteinases"/>
    <property type="match status" value="1"/>
</dbReference>
<comment type="caution">
    <text evidence="2">The sequence shown here is derived from an EMBL/GenBank/DDBJ whole genome shotgun (WGS) entry which is preliminary data.</text>
</comment>
<name>A0A430FX34_9BIFI</name>
<dbReference type="RefSeq" id="WP_125967408.1">
    <property type="nucleotide sequence ID" value="NZ_QXGK01000001.1"/>
</dbReference>
<keyword evidence="3" id="KW-1185">Reference proteome</keyword>
<dbReference type="InterPro" id="IPR007921">
    <property type="entry name" value="CHAP_dom"/>
</dbReference>
<protein>
    <submittedName>
        <fullName evidence="2">Amidase</fullName>
    </submittedName>
</protein>
<dbReference type="EMBL" id="QXGK01000001">
    <property type="protein sequence ID" value="RSX58843.1"/>
    <property type="molecule type" value="Genomic_DNA"/>
</dbReference>
<gene>
    <name evidence="2" type="ORF">D2E24_0139</name>
</gene>
<dbReference type="InterPro" id="IPR038765">
    <property type="entry name" value="Papain-like_cys_pep_sf"/>
</dbReference>
<organism evidence="2 3">
    <name type="scientific">Bifidobacterium samirii</name>
    <dbReference type="NCBI Taxonomy" id="2306974"/>
    <lineage>
        <taxon>Bacteria</taxon>
        <taxon>Bacillati</taxon>
        <taxon>Actinomycetota</taxon>
        <taxon>Actinomycetes</taxon>
        <taxon>Bifidobacteriales</taxon>
        <taxon>Bifidobacteriaceae</taxon>
        <taxon>Bifidobacterium</taxon>
    </lineage>
</organism>
<accession>A0A430FX34</accession>
<sequence>MKHGSHKAPKAVDQRIAWSEVFSSRKGSHSTSSVRAVQMAANNGAILGLDQAVADKLNELAPQTRRAMREAARAAERRSHIVASTSLAALVGTAATMVAFSNADDTTSFRLADEATTTMQIKRVESTSASASRSEDRAAIGSLTATTQRQTTSDGEWTMDGDGSALDTNVMSRSTANNPYVAALMDIDYASLPAGFDPNHATGDNGNAYPYGQCTWYAYERRVQLGLPVGSQFGNGNMWGASAAALGYWVDSTPRHVGDIVSFASGQLNADATYGHVAVVERINEDGSIEISESNVKGLGVISNRTISAADAASLTYIHY</sequence>
<evidence type="ECO:0000313" key="3">
    <source>
        <dbReference type="Proteomes" id="UP000287470"/>
    </source>
</evidence>
<evidence type="ECO:0000313" key="2">
    <source>
        <dbReference type="EMBL" id="RSX58843.1"/>
    </source>
</evidence>
<feature type="domain" description="Peptidase C51" evidence="1">
    <location>
        <begin position="189"/>
        <end position="319"/>
    </location>
</feature>
<evidence type="ECO:0000259" key="1">
    <source>
        <dbReference type="PROSITE" id="PS50911"/>
    </source>
</evidence>